<dbReference type="Gene3D" id="3.40.50.300">
    <property type="entry name" value="P-loop containing nucleotide triphosphate hydrolases"/>
    <property type="match status" value="1"/>
</dbReference>
<dbReference type="InterPro" id="IPR050086">
    <property type="entry name" value="MetN_ABC_transporter-like"/>
</dbReference>
<dbReference type="EMBL" id="QDAG01000001">
    <property type="protein sequence ID" value="KAE8130293.1"/>
    <property type="molecule type" value="Genomic_DNA"/>
</dbReference>
<gene>
    <name evidence="6" type="ORF">DDE84_01575</name>
</gene>
<evidence type="ECO:0000256" key="3">
    <source>
        <dbReference type="ARBA" id="ARBA00022741"/>
    </source>
</evidence>
<organism evidence="6 7">
    <name type="scientific">Bifidobacterium tibiigranuli</name>
    <dbReference type="NCBI Taxonomy" id="2172043"/>
    <lineage>
        <taxon>Bacteria</taxon>
        <taxon>Bacillati</taxon>
        <taxon>Actinomycetota</taxon>
        <taxon>Actinomycetes</taxon>
        <taxon>Bifidobacteriales</taxon>
        <taxon>Bifidobacteriaceae</taxon>
        <taxon>Bifidobacterium</taxon>
    </lineage>
</organism>
<dbReference type="PROSITE" id="PS50893">
    <property type="entry name" value="ABC_TRANSPORTER_2"/>
    <property type="match status" value="1"/>
</dbReference>
<dbReference type="InterPro" id="IPR003593">
    <property type="entry name" value="AAA+_ATPase"/>
</dbReference>
<dbReference type="PANTHER" id="PTHR43166:SF4">
    <property type="entry name" value="PHOSPHONATES IMPORT ATP-BINDING PROTEIN PHNC"/>
    <property type="match status" value="1"/>
</dbReference>
<dbReference type="PROSITE" id="PS00211">
    <property type="entry name" value="ABC_TRANSPORTER_1"/>
    <property type="match status" value="1"/>
</dbReference>
<dbReference type="CDD" id="cd03262">
    <property type="entry name" value="ABC_HisP_GlnQ"/>
    <property type="match status" value="1"/>
</dbReference>
<dbReference type="InterPro" id="IPR003439">
    <property type="entry name" value="ABC_transporter-like_ATP-bd"/>
</dbReference>
<comment type="caution">
    <text evidence="6">The sequence shown here is derived from an EMBL/GenBank/DDBJ whole genome shotgun (WGS) entry which is preliminary data.</text>
</comment>
<dbReference type="OrthoDB" id="9802264at2"/>
<keyword evidence="7" id="KW-1185">Reference proteome</keyword>
<keyword evidence="2" id="KW-0813">Transport</keyword>
<keyword evidence="3" id="KW-0547">Nucleotide-binding</keyword>
<evidence type="ECO:0000256" key="4">
    <source>
        <dbReference type="ARBA" id="ARBA00022840"/>
    </source>
</evidence>
<evidence type="ECO:0000256" key="1">
    <source>
        <dbReference type="ARBA" id="ARBA00005417"/>
    </source>
</evidence>
<dbReference type="InterPro" id="IPR027417">
    <property type="entry name" value="P-loop_NTPase"/>
</dbReference>
<evidence type="ECO:0000259" key="5">
    <source>
        <dbReference type="PROSITE" id="PS50893"/>
    </source>
</evidence>
<dbReference type="GeneID" id="78126388"/>
<evidence type="ECO:0000256" key="2">
    <source>
        <dbReference type="ARBA" id="ARBA00022448"/>
    </source>
</evidence>
<dbReference type="AlphaFoldDB" id="A0A5N6S6Q8"/>
<dbReference type="GO" id="GO:0016887">
    <property type="term" value="F:ATP hydrolysis activity"/>
    <property type="evidence" value="ECO:0007669"/>
    <property type="project" value="InterPro"/>
</dbReference>
<dbReference type="RefSeq" id="WP_152579983.1">
    <property type="nucleotide sequence ID" value="NZ_JAKVIV010000004.1"/>
</dbReference>
<dbReference type="InterPro" id="IPR030679">
    <property type="entry name" value="ABC_ATPase_HisP-typ"/>
</dbReference>
<dbReference type="SMART" id="SM00382">
    <property type="entry name" value="AAA"/>
    <property type="match status" value="1"/>
</dbReference>
<dbReference type="InterPro" id="IPR017871">
    <property type="entry name" value="ABC_transporter-like_CS"/>
</dbReference>
<dbReference type="Proteomes" id="UP000325415">
    <property type="component" value="Unassembled WGS sequence"/>
</dbReference>
<name>A0A5N6S6Q8_9BIFI</name>
<reference evidence="6 7" key="1">
    <citation type="submission" date="2018-04" db="EMBL/GenBank/DDBJ databases">
        <authorList>
            <person name="Eckel V.P."/>
            <person name="Vogel R.F."/>
        </authorList>
    </citation>
    <scope>NUCLEOTIDE SEQUENCE [LARGE SCALE GENOMIC DNA]</scope>
    <source>
        <strain evidence="7">TMW 2.1764</strain>
    </source>
</reference>
<dbReference type="Pfam" id="PF00005">
    <property type="entry name" value="ABC_tran"/>
    <property type="match status" value="1"/>
</dbReference>
<accession>A0A5N6S6Q8</accession>
<protein>
    <submittedName>
        <fullName evidence="6">Amino acid ABC transporter ATP-binding protein</fullName>
    </submittedName>
</protein>
<sequence length="283" mass="31173">MSDSTVNVNAALNTTAGTAHVGTTVGTADAAATDAAPLLSVRHLRKSYGSHEVLKDISFDVMPGEVVVLVGPSGSGKSTLIRCLNGLEDIQDGEISFNGRPVSRNSEKAWRKLRTRIGMVFQSYDLFPNLSVAKNIELGPTAVQKRAKAEVDEQMDRLLADVQLSQYKDSYPRELSGGQKQRIAIVRALAMNPELMLFDEVTASLDPEMVREVLELMLRLAKRRMTMIVVTHEMEFARRVADTVMFLEDGVILERQPGGDFFSSPQTDRAKRFLESMSPVAAE</sequence>
<dbReference type="GO" id="GO:0015424">
    <property type="term" value="F:ABC-type amino acid transporter activity"/>
    <property type="evidence" value="ECO:0007669"/>
    <property type="project" value="InterPro"/>
</dbReference>
<comment type="similarity">
    <text evidence="1">Belongs to the ABC transporter superfamily.</text>
</comment>
<dbReference type="PANTHER" id="PTHR43166">
    <property type="entry name" value="AMINO ACID IMPORT ATP-BINDING PROTEIN"/>
    <property type="match status" value="1"/>
</dbReference>
<evidence type="ECO:0000313" key="6">
    <source>
        <dbReference type="EMBL" id="KAE8130293.1"/>
    </source>
</evidence>
<proteinExistence type="inferred from homology"/>
<dbReference type="PIRSF" id="PIRSF039085">
    <property type="entry name" value="ABC_ATPase_HisP"/>
    <property type="match status" value="1"/>
</dbReference>
<dbReference type="GO" id="GO:0005524">
    <property type="term" value="F:ATP binding"/>
    <property type="evidence" value="ECO:0007669"/>
    <property type="project" value="UniProtKB-KW"/>
</dbReference>
<dbReference type="SUPFAM" id="SSF52540">
    <property type="entry name" value="P-loop containing nucleoside triphosphate hydrolases"/>
    <property type="match status" value="1"/>
</dbReference>
<feature type="domain" description="ABC transporter" evidence="5">
    <location>
        <begin position="39"/>
        <end position="274"/>
    </location>
</feature>
<keyword evidence="4 6" id="KW-0067">ATP-binding</keyword>
<evidence type="ECO:0000313" key="7">
    <source>
        <dbReference type="Proteomes" id="UP000325415"/>
    </source>
</evidence>